<dbReference type="GO" id="GO:0019825">
    <property type="term" value="F:oxygen binding"/>
    <property type="evidence" value="ECO:0007669"/>
    <property type="project" value="InterPro"/>
</dbReference>
<dbReference type="PANTHER" id="PTHR47366">
    <property type="entry name" value="TWO-ON-TWO HEMOGLOBIN-3"/>
    <property type="match status" value="1"/>
</dbReference>
<dbReference type="GO" id="GO:0020037">
    <property type="term" value="F:heme binding"/>
    <property type="evidence" value="ECO:0007669"/>
    <property type="project" value="InterPro"/>
</dbReference>
<protein>
    <recommendedName>
        <fullName evidence="7">Globin</fullName>
    </recommendedName>
</protein>
<dbReference type="Pfam" id="PF01152">
    <property type="entry name" value="Bac_globin"/>
    <property type="match status" value="1"/>
</dbReference>
<dbReference type="InterPro" id="IPR012292">
    <property type="entry name" value="Globin/Proto"/>
</dbReference>
<dbReference type="AlphaFoldDB" id="A0A8J9SIC2"/>
<keyword evidence="1" id="KW-0813">Transport</keyword>
<evidence type="ECO:0000256" key="2">
    <source>
        <dbReference type="ARBA" id="ARBA00022617"/>
    </source>
</evidence>
<dbReference type="SUPFAM" id="SSF46458">
    <property type="entry name" value="Globin-like"/>
    <property type="match status" value="1"/>
</dbReference>
<evidence type="ECO:0000256" key="3">
    <source>
        <dbReference type="ARBA" id="ARBA00022723"/>
    </source>
</evidence>
<sequence>SIFERIGGEKGFRGLSEMFYNFVFDDREATWFLNIFSSSTRAEAIENQYLFFVQTFGGPDLYKQKKGKYTRLVGRHANYNIGPQAADRWVYHMKRALDQNEHLSSDAETREKLHNYFLYMAHYIVIAGE</sequence>
<evidence type="ECO:0000313" key="6">
    <source>
        <dbReference type="EMBL" id="CAG9280487.1"/>
    </source>
</evidence>
<keyword evidence="4" id="KW-0408">Iron</keyword>
<comment type="similarity">
    <text evidence="5">Belongs to the truncated hemoglobin family. Group II subfamily.</text>
</comment>
<reference evidence="6" key="1">
    <citation type="submission" date="2022-02" db="EMBL/GenBank/DDBJ databases">
        <authorList>
            <person name="Giguere J D."/>
        </authorList>
    </citation>
    <scope>NUCLEOTIDE SEQUENCE</scope>
    <source>
        <strain evidence="6">CCAP 1055/1</strain>
    </source>
</reference>
<keyword evidence="3" id="KW-0479">Metal-binding</keyword>
<evidence type="ECO:0008006" key="7">
    <source>
        <dbReference type="Google" id="ProtNLM"/>
    </source>
</evidence>
<dbReference type="GO" id="GO:0005344">
    <property type="term" value="F:oxygen carrier activity"/>
    <property type="evidence" value="ECO:0007669"/>
    <property type="project" value="InterPro"/>
</dbReference>
<dbReference type="PANTHER" id="PTHR47366:SF1">
    <property type="entry name" value="TWO-ON-TWO HEMOGLOBIN-3"/>
    <property type="match status" value="1"/>
</dbReference>
<dbReference type="InterPro" id="IPR001486">
    <property type="entry name" value="Hemoglobin_trunc"/>
</dbReference>
<feature type="non-terminal residue" evidence="6">
    <location>
        <position position="1"/>
    </location>
</feature>
<gene>
    <name evidence="6" type="ORF">PTTT1_LOCUS13458</name>
</gene>
<name>A0A8J9SIC2_PHATR</name>
<dbReference type="Gene3D" id="1.10.490.10">
    <property type="entry name" value="Globins"/>
    <property type="match status" value="1"/>
</dbReference>
<dbReference type="InterPro" id="IPR009050">
    <property type="entry name" value="Globin-like_sf"/>
</dbReference>
<keyword evidence="2" id="KW-0349">Heme</keyword>
<evidence type="ECO:0000256" key="4">
    <source>
        <dbReference type="ARBA" id="ARBA00023004"/>
    </source>
</evidence>
<proteinExistence type="inferred from homology"/>
<dbReference type="InterPro" id="IPR044203">
    <property type="entry name" value="GlbO/GLB3-like"/>
</dbReference>
<accession>A0A8J9SIC2</accession>
<dbReference type="CDD" id="cd19755">
    <property type="entry name" value="TrHb2_AtGlb3-like_O"/>
    <property type="match status" value="1"/>
</dbReference>
<organism evidence="6">
    <name type="scientific">Phaeodactylum tricornutum</name>
    <name type="common">Diatom</name>
    <dbReference type="NCBI Taxonomy" id="2850"/>
    <lineage>
        <taxon>Eukaryota</taxon>
        <taxon>Sar</taxon>
        <taxon>Stramenopiles</taxon>
        <taxon>Ochrophyta</taxon>
        <taxon>Bacillariophyta</taxon>
        <taxon>Bacillariophyceae</taxon>
        <taxon>Bacillariophycidae</taxon>
        <taxon>Naviculales</taxon>
        <taxon>Phaeodactylaceae</taxon>
        <taxon>Phaeodactylum</taxon>
    </lineage>
</organism>
<dbReference type="GO" id="GO:0046872">
    <property type="term" value="F:metal ion binding"/>
    <property type="evidence" value="ECO:0007669"/>
    <property type="project" value="UniProtKB-KW"/>
</dbReference>
<feature type="non-terminal residue" evidence="6">
    <location>
        <position position="129"/>
    </location>
</feature>
<dbReference type="Proteomes" id="UP000836788">
    <property type="component" value="Chromosome 13"/>
</dbReference>
<dbReference type="EMBL" id="OU594954">
    <property type="protein sequence ID" value="CAG9280487.1"/>
    <property type="molecule type" value="Genomic_DNA"/>
</dbReference>
<evidence type="ECO:0000256" key="1">
    <source>
        <dbReference type="ARBA" id="ARBA00022448"/>
    </source>
</evidence>
<evidence type="ECO:0000256" key="5">
    <source>
        <dbReference type="ARBA" id="ARBA00034496"/>
    </source>
</evidence>